<dbReference type="Pfam" id="PF09925">
    <property type="entry name" value="DUF2157"/>
    <property type="match status" value="1"/>
</dbReference>
<reference evidence="3" key="1">
    <citation type="submission" date="2022-07" db="EMBL/GenBank/DDBJ databases">
        <title>Isolation, identification, and degradation of a PFOSA degrading strain from sewage treatment plant.</title>
        <authorList>
            <person name="Zhang L."/>
            <person name="Huo Y."/>
        </authorList>
    </citation>
    <scope>NUCLEOTIDE SEQUENCE</scope>
    <source>
        <strain evidence="3">C1</strain>
    </source>
</reference>
<feature type="transmembrane region" description="Helical" evidence="1">
    <location>
        <begin position="74"/>
        <end position="93"/>
    </location>
</feature>
<feature type="transmembrane region" description="Helical" evidence="1">
    <location>
        <begin position="229"/>
        <end position="248"/>
    </location>
</feature>
<feature type="transmembrane region" description="Helical" evidence="1">
    <location>
        <begin position="371"/>
        <end position="388"/>
    </location>
</feature>
<keyword evidence="1" id="KW-0812">Transmembrane</keyword>
<evidence type="ECO:0000313" key="3">
    <source>
        <dbReference type="EMBL" id="UUC46161.1"/>
    </source>
</evidence>
<feature type="transmembrane region" description="Helical" evidence="1">
    <location>
        <begin position="204"/>
        <end position="223"/>
    </location>
</feature>
<feature type="transmembrane region" description="Helical" evidence="1">
    <location>
        <begin position="342"/>
        <end position="359"/>
    </location>
</feature>
<name>A0ABY5IXG5_9FLAO</name>
<evidence type="ECO:0000259" key="2">
    <source>
        <dbReference type="Pfam" id="PF09925"/>
    </source>
</evidence>
<feature type="transmembrane region" description="Helical" evidence="1">
    <location>
        <begin position="175"/>
        <end position="192"/>
    </location>
</feature>
<dbReference type="Proteomes" id="UP001059844">
    <property type="component" value="Chromosome"/>
</dbReference>
<feature type="transmembrane region" description="Helical" evidence="1">
    <location>
        <begin position="290"/>
        <end position="308"/>
    </location>
</feature>
<dbReference type="EMBL" id="CP101751">
    <property type="protein sequence ID" value="UUC46161.1"/>
    <property type="molecule type" value="Genomic_DNA"/>
</dbReference>
<feature type="transmembrane region" description="Helical" evidence="1">
    <location>
        <begin position="129"/>
        <end position="147"/>
    </location>
</feature>
<sequence>MSAKIIKELPKLVDAQIITPETAAAIEQYYRNSPSTKSNSLLTIFGVLGAILIGLGIILIFAHNWDDLSKTTKVLLAFLPLIGSQFLTGYTIIKQKNSVWKEVSGTLLFFAIGATIALISQIYHIPGNLGNFLLTWIVLSVPILYILKSNSLALLHLIFATYYGVEAGYGRTGYPWLYLVLIVLFLPHYYRLYKAHPKGNITSVFHWLLPFSITIMLGAFLSGTSRLGFLIYISLFGLFYNIGKLTYFEEHRFIRNGYQIIGILGTSILAIILSSKWFWLEFYNSVHSNFTDLILLFLLQFVSLFLMWSYFQKKKDIKQFTAFQILFLVFDVIFLLGITNSIIGMVLTNIIVLLLGVLMIKNGSQQADFTVLNYGLLLISILIICRFFDTNISFVIRGLLFIAVGVGFFYANYILLKRQKK</sequence>
<feature type="transmembrane region" description="Helical" evidence="1">
    <location>
        <begin position="41"/>
        <end position="62"/>
    </location>
</feature>
<gene>
    <name evidence="3" type="ORF">NOX80_02900</name>
</gene>
<protein>
    <submittedName>
        <fullName evidence="3">DUF2157 domain-containing protein</fullName>
    </submittedName>
</protein>
<feature type="transmembrane region" description="Helical" evidence="1">
    <location>
        <begin position="260"/>
        <end position="278"/>
    </location>
</feature>
<evidence type="ECO:0000256" key="1">
    <source>
        <dbReference type="SAM" id="Phobius"/>
    </source>
</evidence>
<feature type="domain" description="DUF2157" evidence="2">
    <location>
        <begin position="11"/>
        <end position="152"/>
    </location>
</feature>
<feature type="transmembrane region" description="Helical" evidence="1">
    <location>
        <begin position="394"/>
        <end position="416"/>
    </location>
</feature>
<organism evidence="3 4">
    <name type="scientific">Flavobacterium cerinum</name>
    <dbReference type="NCBI Taxonomy" id="2502784"/>
    <lineage>
        <taxon>Bacteria</taxon>
        <taxon>Pseudomonadati</taxon>
        <taxon>Bacteroidota</taxon>
        <taxon>Flavobacteriia</taxon>
        <taxon>Flavobacteriales</taxon>
        <taxon>Flavobacteriaceae</taxon>
        <taxon>Flavobacterium</taxon>
    </lineage>
</organism>
<keyword evidence="1" id="KW-1133">Transmembrane helix</keyword>
<accession>A0ABY5IXG5</accession>
<keyword evidence="4" id="KW-1185">Reference proteome</keyword>
<keyword evidence="1" id="KW-0472">Membrane</keyword>
<dbReference type="RefSeq" id="WP_256551837.1">
    <property type="nucleotide sequence ID" value="NZ_CP101751.1"/>
</dbReference>
<proteinExistence type="predicted"/>
<dbReference type="InterPro" id="IPR018677">
    <property type="entry name" value="DUF2157"/>
</dbReference>
<evidence type="ECO:0000313" key="4">
    <source>
        <dbReference type="Proteomes" id="UP001059844"/>
    </source>
</evidence>
<feature type="transmembrane region" description="Helical" evidence="1">
    <location>
        <begin position="105"/>
        <end position="123"/>
    </location>
</feature>